<evidence type="ECO:0000313" key="1">
    <source>
        <dbReference type="EMBL" id="QIG62118.1"/>
    </source>
</evidence>
<sequence length="71" mass="7992">MVLKECFTDLKATSESIPACIQNYAPKDVLLVQLEQSREFINNMLDSVKARIEAADESELNPYAQGEENND</sequence>
<keyword evidence="2" id="KW-1185">Reference proteome</keyword>
<name>A0A6G6XU45_9CAUD</name>
<organism evidence="1 2">
    <name type="scientific">Salmonella phage P46FS4</name>
    <dbReference type="NCBI Taxonomy" id="2712940"/>
    <lineage>
        <taxon>Viruses</taxon>
        <taxon>Duplodnaviria</taxon>
        <taxon>Heunggongvirae</taxon>
        <taxon>Uroviricota</taxon>
        <taxon>Caudoviricetes</taxon>
        <taxon>Pantevenvirales</taxon>
        <taxon>Ackermannviridae</taxon>
        <taxon>Aglimvirinae</taxon>
        <taxon>Agtrevirus</taxon>
        <taxon>Agtrevirus P46FS4</taxon>
    </lineage>
</organism>
<gene>
    <name evidence="1" type="ORF">P46FS4_52</name>
</gene>
<dbReference type="EMBL" id="MT078988">
    <property type="protein sequence ID" value="QIG62118.1"/>
    <property type="molecule type" value="Genomic_DNA"/>
</dbReference>
<reference evidence="1 2" key="1">
    <citation type="submission" date="2020-02" db="EMBL/GenBank/DDBJ databases">
        <authorList>
            <person name="Tan Y."/>
            <person name="Ma J."/>
            <person name="Li D."/>
            <person name="Gao L."/>
        </authorList>
    </citation>
    <scope>NUCLEOTIDE SEQUENCE [LARGE SCALE GENOMIC DNA]</scope>
    <source>
        <strain evidence="1 2">Salmonella sp.</strain>
    </source>
</reference>
<evidence type="ECO:0000313" key="2">
    <source>
        <dbReference type="Proteomes" id="UP000503550"/>
    </source>
</evidence>
<accession>A0A6G6XU45</accession>
<protein>
    <submittedName>
        <fullName evidence="1">Uncharacterized protein</fullName>
    </submittedName>
</protein>
<proteinExistence type="predicted"/>
<dbReference type="Proteomes" id="UP000503550">
    <property type="component" value="Segment"/>
</dbReference>